<reference evidence="14" key="2">
    <citation type="submission" date="2014-08" db="EMBL/GenBank/DDBJ databases">
        <title>Complete genome of Weissella ceti strain WS74 isolated from diseased rainbow trout in Brazil.</title>
        <authorList>
            <person name="Figueiredo H.C.P."/>
            <person name="Leal C.A.G."/>
            <person name="Pereira F.L."/>
            <person name="Soares S.C."/>
            <person name="Dorella F.A."/>
            <person name="Carvalho A.F."/>
            <person name="Azevedo V.A.C."/>
        </authorList>
    </citation>
    <scope>NUCLEOTIDE SEQUENCE [LARGE SCALE GENOMIC DNA]</scope>
    <source>
        <strain evidence="14">WS74</strain>
    </source>
</reference>
<dbReference type="PRINTS" id="PR00126">
    <property type="entry name" value="ATPASEGAMMA"/>
</dbReference>
<dbReference type="Gene3D" id="3.40.1380.10">
    <property type="match status" value="1"/>
</dbReference>
<evidence type="ECO:0000313" key="14">
    <source>
        <dbReference type="Proteomes" id="UP000029079"/>
    </source>
</evidence>
<evidence type="ECO:0000256" key="3">
    <source>
        <dbReference type="ARBA" id="ARBA00007681"/>
    </source>
</evidence>
<dbReference type="KEGG" id="wce:WS08_1132"/>
<evidence type="ECO:0000256" key="12">
    <source>
        <dbReference type="SAM" id="Coils"/>
    </source>
</evidence>
<dbReference type="GO" id="GO:0045259">
    <property type="term" value="C:proton-transporting ATP synthase complex"/>
    <property type="evidence" value="ECO:0007669"/>
    <property type="project" value="UniProtKB-KW"/>
</dbReference>
<name>A0A075U0K1_9LACO</name>
<keyword evidence="8 11" id="KW-0472">Membrane</keyword>
<dbReference type="SUPFAM" id="SSF52943">
    <property type="entry name" value="ATP synthase (F1-ATPase), gamma subunit"/>
    <property type="match status" value="1"/>
</dbReference>
<keyword evidence="5 11" id="KW-1003">Cell membrane</keyword>
<dbReference type="EMBL" id="CP009223">
    <property type="protein sequence ID" value="AIM63449.1"/>
    <property type="molecule type" value="Genomic_DNA"/>
</dbReference>
<keyword evidence="9 11" id="KW-0139">CF(1)</keyword>
<dbReference type="NCBIfam" id="NF004147">
    <property type="entry name" value="PRK05621.2-1"/>
    <property type="match status" value="1"/>
</dbReference>
<dbReference type="GO" id="GO:0042777">
    <property type="term" value="P:proton motive force-driven plasma membrane ATP synthesis"/>
    <property type="evidence" value="ECO:0007669"/>
    <property type="project" value="UniProtKB-UniRule"/>
</dbReference>
<sequence length="294" mass="32488">MGASLQEIQHRISSTKNTRQITSAMQMVSTAKLGKIQRSGQGYKTYSQHLHNVVAHLAQAKLSNVGDTLLEQREVKEVGYLVITSDRGLVGGYNSTLLKAVLADIEARNLNRDQIVILAVGGNGADFFKKRGFNVAYEYREVPDVPVFNEVRDIVKMVTAMYNNEVFDELQVAYQHFVSRVSNEVTIEQFLPVNTEGMEATDPESGIQPEYEFEPSPEQILNVVLPQYAQSLIYGAILDAKTAEHAASVNSMSAASDNAKEVIDKLELQFNRARQSAITTEITEITGGMAALEK</sequence>
<evidence type="ECO:0000256" key="6">
    <source>
        <dbReference type="ARBA" id="ARBA00022781"/>
    </source>
</evidence>
<dbReference type="GO" id="GO:0005524">
    <property type="term" value="F:ATP binding"/>
    <property type="evidence" value="ECO:0007669"/>
    <property type="project" value="UniProtKB-UniRule"/>
</dbReference>
<comment type="subcellular location">
    <subcellularLocation>
        <location evidence="11">Cell membrane</location>
        <topology evidence="11">Peripheral membrane protein</topology>
    </subcellularLocation>
    <subcellularLocation>
        <location evidence="2">Membrane</location>
        <topology evidence="2">Peripheral membrane protein</topology>
    </subcellularLocation>
</comment>
<dbReference type="NCBIfam" id="TIGR01146">
    <property type="entry name" value="ATPsyn_F1gamma"/>
    <property type="match status" value="1"/>
</dbReference>
<feature type="coiled-coil region" evidence="12">
    <location>
        <begin position="249"/>
        <end position="276"/>
    </location>
</feature>
<dbReference type="PANTHER" id="PTHR11693">
    <property type="entry name" value="ATP SYNTHASE GAMMA CHAIN"/>
    <property type="match status" value="1"/>
</dbReference>
<dbReference type="CDD" id="cd12151">
    <property type="entry name" value="F1-ATPase_gamma"/>
    <property type="match status" value="1"/>
</dbReference>
<dbReference type="InterPro" id="IPR000131">
    <property type="entry name" value="ATP_synth_F1_gsu"/>
</dbReference>
<dbReference type="Pfam" id="PF00231">
    <property type="entry name" value="ATP-synt"/>
    <property type="match status" value="1"/>
</dbReference>
<dbReference type="Gene3D" id="1.10.287.80">
    <property type="entry name" value="ATP synthase, gamma subunit, helix hairpin domain"/>
    <property type="match status" value="1"/>
</dbReference>
<dbReference type="RefSeq" id="WP_009765076.1">
    <property type="nucleotide sequence ID" value="NZ_CP009223.1"/>
</dbReference>
<dbReference type="Proteomes" id="UP000029079">
    <property type="component" value="Chromosome"/>
</dbReference>
<evidence type="ECO:0000256" key="9">
    <source>
        <dbReference type="ARBA" id="ARBA00023196"/>
    </source>
</evidence>
<keyword evidence="14" id="KW-1185">Reference proteome</keyword>
<evidence type="ECO:0000256" key="4">
    <source>
        <dbReference type="ARBA" id="ARBA00022448"/>
    </source>
</evidence>
<evidence type="ECO:0000256" key="1">
    <source>
        <dbReference type="ARBA" id="ARBA00003456"/>
    </source>
</evidence>
<dbReference type="KEGG" id="wci:WS105_1194"/>
<reference evidence="13 14" key="1">
    <citation type="journal article" date="2014" name="Genome Announc.">
        <title>Complete Genome Sequences of Fish Pathogenic Weissella ceti Strains WS74 and WS105.</title>
        <authorList>
            <person name="Figueiredo H.C."/>
            <person name="Leal C.A."/>
            <person name="Dorella F.A."/>
            <person name="Carvalho A.F."/>
            <person name="Soares S.C."/>
            <person name="Pereira F.L."/>
            <person name="Azevedo V.A."/>
        </authorList>
    </citation>
    <scope>NUCLEOTIDE SEQUENCE [LARGE SCALE GENOMIC DNA]</scope>
    <source>
        <strain evidence="13 14">WS74</strain>
    </source>
</reference>
<evidence type="ECO:0000256" key="10">
    <source>
        <dbReference type="ARBA" id="ARBA00023310"/>
    </source>
</evidence>
<keyword evidence="6 11" id="KW-0375">Hydrogen ion transport</keyword>
<evidence type="ECO:0000256" key="8">
    <source>
        <dbReference type="ARBA" id="ARBA00023136"/>
    </source>
</evidence>
<dbReference type="PANTHER" id="PTHR11693:SF22">
    <property type="entry name" value="ATP SYNTHASE SUBUNIT GAMMA, MITOCHONDRIAL"/>
    <property type="match status" value="1"/>
</dbReference>
<comment type="subunit">
    <text evidence="11">F-type ATPases have 2 components, CF(1) - the catalytic core - and CF(0) - the membrane proton channel. CF(1) has five subunits: alpha(3), beta(3), gamma(1), delta(1), epsilon(1). CF(0) has three main subunits: a, b and c.</text>
</comment>
<dbReference type="PATRIC" id="fig|759620.7.peg.1156"/>
<comment type="function">
    <text evidence="1 11">Produces ATP from ADP in the presence of a proton gradient across the membrane. The gamma chain is believed to be important in regulating ATPase activity and the flow of protons through the CF(0) complex.</text>
</comment>
<dbReference type="KEGG" id="wct:WS74_1200"/>
<keyword evidence="12" id="KW-0175">Coiled coil</keyword>
<keyword evidence="4 11" id="KW-0813">Transport</keyword>
<evidence type="ECO:0000256" key="11">
    <source>
        <dbReference type="HAMAP-Rule" id="MF_00815"/>
    </source>
</evidence>
<dbReference type="STRING" id="759620.WS105_1194"/>
<comment type="similarity">
    <text evidence="3 11">Belongs to the ATPase gamma chain family.</text>
</comment>
<dbReference type="InterPro" id="IPR035968">
    <property type="entry name" value="ATP_synth_F1_ATPase_gsu"/>
</dbReference>
<proteinExistence type="inferred from homology"/>
<dbReference type="HAMAP" id="MF_00815">
    <property type="entry name" value="ATP_synth_gamma_bact"/>
    <property type="match status" value="1"/>
</dbReference>
<dbReference type="OrthoDB" id="9812769at2"/>
<keyword evidence="10 11" id="KW-0066">ATP synthesis</keyword>
<evidence type="ECO:0000256" key="2">
    <source>
        <dbReference type="ARBA" id="ARBA00004170"/>
    </source>
</evidence>
<evidence type="ECO:0000256" key="5">
    <source>
        <dbReference type="ARBA" id="ARBA00022475"/>
    </source>
</evidence>
<organism evidence="13 14">
    <name type="scientific">Weissella ceti</name>
    <dbReference type="NCBI Taxonomy" id="759620"/>
    <lineage>
        <taxon>Bacteria</taxon>
        <taxon>Bacillati</taxon>
        <taxon>Bacillota</taxon>
        <taxon>Bacilli</taxon>
        <taxon>Lactobacillales</taxon>
        <taxon>Lactobacillaceae</taxon>
        <taxon>Weissella</taxon>
    </lineage>
</organism>
<dbReference type="GO" id="GO:0005886">
    <property type="term" value="C:plasma membrane"/>
    <property type="evidence" value="ECO:0007669"/>
    <property type="project" value="UniProtKB-SubCell"/>
</dbReference>
<gene>
    <name evidence="11" type="primary">atpG</name>
    <name evidence="13" type="ORF">WS74_1200</name>
</gene>
<evidence type="ECO:0000256" key="7">
    <source>
        <dbReference type="ARBA" id="ARBA00023065"/>
    </source>
</evidence>
<accession>A0A075U0K1</accession>
<evidence type="ECO:0000313" key="13">
    <source>
        <dbReference type="EMBL" id="AIM63449.1"/>
    </source>
</evidence>
<dbReference type="GO" id="GO:0046933">
    <property type="term" value="F:proton-transporting ATP synthase activity, rotational mechanism"/>
    <property type="evidence" value="ECO:0007669"/>
    <property type="project" value="UniProtKB-UniRule"/>
</dbReference>
<protein>
    <recommendedName>
        <fullName evidence="11">ATP synthase gamma chain</fullName>
    </recommendedName>
    <alternativeName>
        <fullName evidence="11">ATP synthase F1 sector gamma subunit</fullName>
    </alternativeName>
    <alternativeName>
        <fullName evidence="11">F-ATPase gamma subunit</fullName>
    </alternativeName>
</protein>
<dbReference type="AlphaFoldDB" id="A0A075U0K1"/>
<keyword evidence="7 11" id="KW-0406">Ion transport</keyword>